<dbReference type="Proteomes" id="UP001214628">
    <property type="component" value="Chromosome 3"/>
</dbReference>
<feature type="region of interest" description="Disordered" evidence="1">
    <location>
        <begin position="1"/>
        <end position="26"/>
    </location>
</feature>
<sequence length="359" mass="40035">MSQSKRGAAQRPSHTDGVPALPTRARSLRRSQIESKLLLGDQLKLDMLLNPPPRNIQGETVFLLDDMEEKETPAPCTKEFSKSSDRVQKIFAYLSDPEKARECAAMQQAEIPDFCVIDTSSLLGKTRGANVSVCKGLTQGDLSDDTYSARHHRHERAEKKLRKEEKDRLCRDRRQLCDRISALEQVDVQLLVPMLAALEAEQGKPARSSDELLRHVTDIYTGVVADARATLSRYDRLLPDEAMADQSGNLANRSNQHSSPIRSDKNGSKSSDTYRKTSQASKAERPRPKQSFGLTLAQIAAAHKKRSSHDSLYPTRTQTHTPELSQKSVATAFGEQVPEIVTIYQPFEIAMAKYLAQPP</sequence>
<evidence type="ECO:0000313" key="3">
    <source>
        <dbReference type="EMBL" id="WFD43766.1"/>
    </source>
</evidence>
<keyword evidence="4" id="KW-1185">Reference proteome</keyword>
<feature type="region of interest" description="Disordered" evidence="1">
    <location>
        <begin position="246"/>
        <end position="325"/>
    </location>
</feature>
<dbReference type="Pfam" id="PF15460">
    <property type="entry name" value="SAS4"/>
    <property type="match status" value="1"/>
</dbReference>
<evidence type="ECO:0000259" key="2">
    <source>
        <dbReference type="Pfam" id="PF15460"/>
    </source>
</evidence>
<feature type="compositionally biased region" description="Basic and acidic residues" evidence="1">
    <location>
        <begin position="262"/>
        <end position="275"/>
    </location>
</feature>
<reference evidence="3" key="1">
    <citation type="submission" date="2023-02" db="EMBL/GenBank/DDBJ databases">
        <title>Mating type loci evolution in Malassezia.</title>
        <authorList>
            <person name="Coelho M.A."/>
        </authorList>
    </citation>
    <scope>NUCLEOTIDE SEQUENCE</scope>
    <source>
        <strain evidence="3">CBS 14136</strain>
    </source>
</reference>
<protein>
    <recommendedName>
        <fullName evidence="2">Something about silencing protein 4 domain-containing protein</fullName>
    </recommendedName>
</protein>
<evidence type="ECO:0000256" key="1">
    <source>
        <dbReference type="SAM" id="MobiDB-lite"/>
    </source>
</evidence>
<dbReference type="AlphaFoldDB" id="A0AAF0FCI7"/>
<evidence type="ECO:0000313" key="4">
    <source>
        <dbReference type="Proteomes" id="UP001214628"/>
    </source>
</evidence>
<proteinExistence type="predicted"/>
<feature type="compositionally biased region" description="Polar residues" evidence="1">
    <location>
        <begin position="314"/>
        <end position="325"/>
    </location>
</feature>
<dbReference type="EMBL" id="CP118377">
    <property type="protein sequence ID" value="WFD43766.1"/>
    <property type="molecule type" value="Genomic_DNA"/>
</dbReference>
<organism evidence="3 4">
    <name type="scientific">Malassezia psittaci</name>
    <dbReference type="NCBI Taxonomy" id="1821823"/>
    <lineage>
        <taxon>Eukaryota</taxon>
        <taxon>Fungi</taxon>
        <taxon>Dikarya</taxon>
        <taxon>Basidiomycota</taxon>
        <taxon>Ustilaginomycotina</taxon>
        <taxon>Malasseziomycetes</taxon>
        <taxon>Malasseziales</taxon>
        <taxon>Malasseziaceae</taxon>
        <taxon>Malassezia</taxon>
    </lineage>
</organism>
<accession>A0AAF0FCI7</accession>
<gene>
    <name evidence="3" type="ORF">MPSI1_002430</name>
</gene>
<feature type="domain" description="Something about silencing protein 4" evidence="2">
    <location>
        <begin position="142"/>
        <end position="193"/>
    </location>
</feature>
<feature type="compositionally biased region" description="Polar residues" evidence="1">
    <location>
        <begin position="246"/>
        <end position="261"/>
    </location>
</feature>
<dbReference type="InterPro" id="IPR029184">
    <property type="entry name" value="Sas4_dom"/>
</dbReference>
<name>A0AAF0FCI7_9BASI</name>